<dbReference type="PANTHER" id="PTHR38705">
    <property type="entry name" value="PROTEIN RDS1"/>
    <property type="match status" value="1"/>
</dbReference>
<dbReference type="EMBL" id="JBBXMP010000009">
    <property type="protein sequence ID" value="KAL0070079.1"/>
    <property type="molecule type" value="Genomic_DNA"/>
</dbReference>
<dbReference type="SUPFAM" id="SSF47240">
    <property type="entry name" value="Ferritin-like"/>
    <property type="match status" value="1"/>
</dbReference>
<comment type="caution">
    <text evidence="2">The sequence shown here is derived from an EMBL/GenBank/DDBJ whole genome shotgun (WGS) entry which is preliminary data.</text>
</comment>
<dbReference type="CDD" id="cd00657">
    <property type="entry name" value="Ferritin_like"/>
    <property type="match status" value="1"/>
</dbReference>
<organism evidence="2 3">
    <name type="scientific">Marasmius tenuissimus</name>
    <dbReference type="NCBI Taxonomy" id="585030"/>
    <lineage>
        <taxon>Eukaryota</taxon>
        <taxon>Fungi</taxon>
        <taxon>Dikarya</taxon>
        <taxon>Basidiomycota</taxon>
        <taxon>Agaricomycotina</taxon>
        <taxon>Agaricomycetes</taxon>
        <taxon>Agaricomycetidae</taxon>
        <taxon>Agaricales</taxon>
        <taxon>Marasmiineae</taxon>
        <taxon>Marasmiaceae</taxon>
        <taxon>Marasmius</taxon>
    </lineage>
</organism>
<feature type="chain" id="PRO_5045438655" evidence="1">
    <location>
        <begin position="23"/>
        <end position="306"/>
    </location>
</feature>
<name>A0ABR3A9Q9_9AGAR</name>
<evidence type="ECO:0000313" key="3">
    <source>
        <dbReference type="Proteomes" id="UP001437256"/>
    </source>
</evidence>
<dbReference type="InterPro" id="IPR039254">
    <property type="entry name" value="Rds1"/>
</dbReference>
<dbReference type="Pfam" id="PF13668">
    <property type="entry name" value="Ferritin_2"/>
    <property type="match status" value="1"/>
</dbReference>
<keyword evidence="3" id="KW-1185">Reference proteome</keyword>
<sequence>MKFSSSFVSFVSLSVLAPLAAGLAVPLKREGNVTDVDVLNFALTLEHLENTFYHEALAKFSEADFTNAGHPDWIRGRFTEIAQHEQVHVDGITAAVKGMNGTPVQPCTYKFAYKDIPGFFALGNAFETVGSSAYSGAASFVSQKPVLTVAATILAVEARHSSWISGSVLDANPWSGAFEAALTPNQVFTIASSFIESCPSSNAPLPAKANPPLALSDGAKPGDKTTLTFDASAAGGSKAFLVFQTSNGPVSTDIADDKTATIPSDLRGTVFAFVSSKQNATDDASVLAGPALLMFPYDAQGQLIKQ</sequence>
<feature type="signal peptide" evidence="1">
    <location>
        <begin position="1"/>
        <end position="22"/>
    </location>
</feature>
<keyword evidence="1" id="KW-0732">Signal</keyword>
<evidence type="ECO:0000313" key="2">
    <source>
        <dbReference type="EMBL" id="KAL0070079.1"/>
    </source>
</evidence>
<protein>
    <submittedName>
        <fullName evidence="2">Uncharacterized protein</fullName>
    </submittedName>
</protein>
<gene>
    <name evidence="2" type="ORF">AAF712_002976</name>
</gene>
<evidence type="ECO:0000256" key="1">
    <source>
        <dbReference type="SAM" id="SignalP"/>
    </source>
</evidence>
<dbReference type="PANTHER" id="PTHR38705:SF1">
    <property type="entry name" value="PROTEIN RDS1"/>
    <property type="match status" value="1"/>
</dbReference>
<reference evidence="2 3" key="1">
    <citation type="submission" date="2024-05" db="EMBL/GenBank/DDBJ databases">
        <title>A draft genome resource for the thread blight pathogen Marasmius tenuissimus strain MS-2.</title>
        <authorList>
            <person name="Yulfo-Soto G.E."/>
            <person name="Baruah I.K."/>
            <person name="Amoako-Attah I."/>
            <person name="Bukari Y."/>
            <person name="Meinhardt L.W."/>
            <person name="Bailey B.A."/>
            <person name="Cohen S.P."/>
        </authorList>
    </citation>
    <scope>NUCLEOTIDE SEQUENCE [LARGE SCALE GENOMIC DNA]</scope>
    <source>
        <strain evidence="2 3">MS-2</strain>
    </source>
</reference>
<proteinExistence type="predicted"/>
<dbReference type="Proteomes" id="UP001437256">
    <property type="component" value="Unassembled WGS sequence"/>
</dbReference>
<dbReference type="InterPro" id="IPR009078">
    <property type="entry name" value="Ferritin-like_SF"/>
</dbReference>
<accession>A0ABR3A9Q9</accession>